<protein>
    <submittedName>
        <fullName evidence="2">Cytoplasmic protein</fullName>
    </submittedName>
</protein>
<dbReference type="Proteomes" id="UP000095283">
    <property type="component" value="Unplaced"/>
</dbReference>
<dbReference type="WBParaSite" id="Hba_13084">
    <property type="protein sequence ID" value="Hba_13084"/>
    <property type="gene ID" value="Hba_13084"/>
</dbReference>
<organism evidence="1 2">
    <name type="scientific">Heterorhabditis bacteriophora</name>
    <name type="common">Entomopathogenic nematode worm</name>
    <dbReference type="NCBI Taxonomy" id="37862"/>
    <lineage>
        <taxon>Eukaryota</taxon>
        <taxon>Metazoa</taxon>
        <taxon>Ecdysozoa</taxon>
        <taxon>Nematoda</taxon>
        <taxon>Chromadorea</taxon>
        <taxon>Rhabditida</taxon>
        <taxon>Rhabditina</taxon>
        <taxon>Rhabditomorpha</taxon>
        <taxon>Strongyloidea</taxon>
        <taxon>Heterorhabditidae</taxon>
        <taxon>Heterorhabditis</taxon>
    </lineage>
</organism>
<evidence type="ECO:0000313" key="2">
    <source>
        <dbReference type="WBParaSite" id="Hba_13084"/>
    </source>
</evidence>
<reference evidence="2" key="1">
    <citation type="submission" date="2016-11" db="UniProtKB">
        <authorList>
            <consortium name="WormBaseParasite"/>
        </authorList>
    </citation>
    <scope>IDENTIFICATION</scope>
</reference>
<evidence type="ECO:0000313" key="1">
    <source>
        <dbReference type="Proteomes" id="UP000095283"/>
    </source>
</evidence>
<sequence length="75" mass="8505">MFNSNVTALDGYSESQTQEEIAKDNIQLQRMAPYLNAVLRGQSLEASYEKVLSVIHSLQKDVWLPQIGDPNQRLI</sequence>
<accession>A0A1I7X696</accession>
<keyword evidence="1" id="KW-1185">Reference proteome</keyword>
<dbReference type="AlphaFoldDB" id="A0A1I7X696"/>
<name>A0A1I7X696_HETBA</name>
<proteinExistence type="predicted"/>